<feature type="domain" description="Methyltransferase" evidence="3">
    <location>
        <begin position="99"/>
        <end position="195"/>
    </location>
</feature>
<feature type="compositionally biased region" description="Low complexity" evidence="1">
    <location>
        <begin position="276"/>
        <end position="287"/>
    </location>
</feature>
<evidence type="ECO:0000256" key="2">
    <source>
        <dbReference type="SAM" id="SignalP"/>
    </source>
</evidence>
<name>A0A9X3EU77_9BACT</name>
<dbReference type="RefSeq" id="WP_267772443.1">
    <property type="nucleotide sequence ID" value="NZ_JAPNKE010000002.1"/>
</dbReference>
<keyword evidence="4" id="KW-0489">Methyltransferase</keyword>
<dbReference type="GO" id="GO:0032259">
    <property type="term" value="P:methylation"/>
    <property type="evidence" value="ECO:0007669"/>
    <property type="project" value="UniProtKB-KW"/>
</dbReference>
<dbReference type="PANTHER" id="PTHR42912:SF86">
    <property type="entry name" value="BLL4992 PROTEIN"/>
    <property type="match status" value="1"/>
</dbReference>
<feature type="region of interest" description="Disordered" evidence="1">
    <location>
        <begin position="261"/>
        <end position="287"/>
    </location>
</feature>
<reference evidence="4" key="1">
    <citation type="submission" date="2022-11" db="EMBL/GenBank/DDBJ databases">
        <title>Minimal conservation of predation-associated metabolite biosynthetic gene clusters underscores biosynthetic potential of Myxococcota including descriptions for ten novel species: Archangium lansinium sp. nov., Myxococcus landrumus sp. nov., Nannocystis bai.</title>
        <authorList>
            <person name="Ahearne A."/>
            <person name="Stevens C."/>
            <person name="Phillips K."/>
        </authorList>
    </citation>
    <scope>NUCLEOTIDE SEQUENCE</scope>
    <source>
        <strain evidence="4">Na p29</strain>
    </source>
</reference>
<dbReference type="Pfam" id="PF13649">
    <property type="entry name" value="Methyltransf_25"/>
    <property type="match status" value="1"/>
</dbReference>
<dbReference type="Gene3D" id="3.40.50.150">
    <property type="entry name" value="Vaccinia Virus protein VP39"/>
    <property type="match status" value="1"/>
</dbReference>
<dbReference type="PANTHER" id="PTHR42912">
    <property type="entry name" value="METHYLTRANSFERASE"/>
    <property type="match status" value="1"/>
</dbReference>
<sequence length="314" mass="33916">MRLALGLSLLLLGACAAPVARTGAPRPAPVTDPVPAPVDPLTVPTADVSEVSVKPGINDDWRRRDTRRLVRRLQSESREIWVQRERVVDVVAARPGAVVADVGAGSGFLTLLLARAVGPGGKVYALDINGGLLDNIAAQARAAGLGNVETMVTPEDRTPLPPDSIDLLFMCDAYHHFEYPRTMMRSLRAALRPGGELVLVELERIPGKTSPAMLDHVRAGKDVFLAELLADGFELVREEEVAELTENTSCACASRRAQTRRRADGECVHSPDANVTSRSARATPRRAGAPLRVPTFAGCQCHESQRPRRAPPRR</sequence>
<dbReference type="InterPro" id="IPR041698">
    <property type="entry name" value="Methyltransf_25"/>
</dbReference>
<evidence type="ECO:0000259" key="3">
    <source>
        <dbReference type="Pfam" id="PF13649"/>
    </source>
</evidence>
<dbReference type="AlphaFoldDB" id="A0A9X3EU77"/>
<protein>
    <submittedName>
        <fullName evidence="4">Methyltransferase domain-containing protein</fullName>
    </submittedName>
</protein>
<keyword evidence="2" id="KW-0732">Signal</keyword>
<dbReference type="CDD" id="cd02440">
    <property type="entry name" value="AdoMet_MTases"/>
    <property type="match status" value="1"/>
</dbReference>
<organism evidence="4 5">
    <name type="scientific">Nannocystis pusilla</name>
    <dbReference type="NCBI Taxonomy" id="889268"/>
    <lineage>
        <taxon>Bacteria</taxon>
        <taxon>Pseudomonadati</taxon>
        <taxon>Myxococcota</taxon>
        <taxon>Polyangia</taxon>
        <taxon>Nannocystales</taxon>
        <taxon>Nannocystaceae</taxon>
        <taxon>Nannocystis</taxon>
    </lineage>
</organism>
<dbReference type="InterPro" id="IPR029063">
    <property type="entry name" value="SAM-dependent_MTases_sf"/>
</dbReference>
<dbReference type="PROSITE" id="PS51257">
    <property type="entry name" value="PROKAR_LIPOPROTEIN"/>
    <property type="match status" value="1"/>
</dbReference>
<evidence type="ECO:0000256" key="1">
    <source>
        <dbReference type="SAM" id="MobiDB-lite"/>
    </source>
</evidence>
<dbReference type="SUPFAM" id="SSF53335">
    <property type="entry name" value="S-adenosyl-L-methionine-dependent methyltransferases"/>
    <property type="match status" value="1"/>
</dbReference>
<feature type="chain" id="PRO_5040862869" evidence="2">
    <location>
        <begin position="17"/>
        <end position="314"/>
    </location>
</feature>
<dbReference type="GO" id="GO:0008757">
    <property type="term" value="F:S-adenosylmethionine-dependent methyltransferase activity"/>
    <property type="evidence" value="ECO:0007669"/>
    <property type="project" value="InterPro"/>
</dbReference>
<dbReference type="EMBL" id="JAPNKE010000002">
    <property type="protein sequence ID" value="MCY1009755.1"/>
    <property type="molecule type" value="Genomic_DNA"/>
</dbReference>
<gene>
    <name evidence="4" type="ORF">OV079_30175</name>
</gene>
<accession>A0A9X3EU77</accession>
<keyword evidence="5" id="KW-1185">Reference proteome</keyword>
<evidence type="ECO:0000313" key="4">
    <source>
        <dbReference type="EMBL" id="MCY1009755.1"/>
    </source>
</evidence>
<evidence type="ECO:0000313" key="5">
    <source>
        <dbReference type="Proteomes" id="UP001150924"/>
    </source>
</evidence>
<dbReference type="Proteomes" id="UP001150924">
    <property type="component" value="Unassembled WGS sequence"/>
</dbReference>
<feature type="signal peptide" evidence="2">
    <location>
        <begin position="1"/>
        <end position="16"/>
    </location>
</feature>
<comment type="caution">
    <text evidence="4">The sequence shown here is derived from an EMBL/GenBank/DDBJ whole genome shotgun (WGS) entry which is preliminary data.</text>
</comment>
<dbReference type="InterPro" id="IPR050508">
    <property type="entry name" value="Methyltransf_Superfamily"/>
</dbReference>
<proteinExistence type="predicted"/>
<keyword evidence="4" id="KW-0808">Transferase</keyword>